<evidence type="ECO:0000256" key="5">
    <source>
        <dbReference type="ARBA" id="ARBA00023295"/>
    </source>
</evidence>
<evidence type="ECO:0000259" key="6">
    <source>
        <dbReference type="Pfam" id="PF00933"/>
    </source>
</evidence>
<dbReference type="PANTHER" id="PTHR30480">
    <property type="entry name" value="BETA-HEXOSAMINIDASE-RELATED"/>
    <property type="match status" value="1"/>
</dbReference>
<dbReference type="InterPro" id="IPR050226">
    <property type="entry name" value="NagZ_Beta-hexosaminidase"/>
</dbReference>
<dbReference type="EMBL" id="JNSL01000031">
    <property type="protein sequence ID" value="KGA19398.1"/>
    <property type="molecule type" value="Genomic_DNA"/>
</dbReference>
<dbReference type="PANTHER" id="PTHR30480:SF13">
    <property type="entry name" value="BETA-HEXOSAMINIDASE"/>
    <property type="match status" value="1"/>
</dbReference>
<evidence type="ECO:0000256" key="4">
    <source>
        <dbReference type="ARBA" id="ARBA00022801"/>
    </source>
</evidence>
<comment type="caution">
    <text evidence="7">The sequence shown here is derived from an EMBL/GenBank/DDBJ whole genome shotgun (WGS) entry which is preliminary data.</text>
</comment>
<name>A0A094SLI3_9ZZZZ</name>
<dbReference type="AlphaFoldDB" id="A0A094SLI3"/>
<evidence type="ECO:0000256" key="2">
    <source>
        <dbReference type="ARBA" id="ARBA00005336"/>
    </source>
</evidence>
<protein>
    <recommendedName>
        <fullName evidence="3">beta-N-acetylhexosaminidase</fullName>
        <ecNumber evidence="3">3.2.1.52</ecNumber>
    </recommendedName>
</protein>
<gene>
    <name evidence="7" type="ORF">GM51_6710</name>
</gene>
<keyword evidence="5" id="KW-0326">Glycosidase</keyword>
<dbReference type="GO" id="GO:0004563">
    <property type="term" value="F:beta-N-acetylhexosaminidase activity"/>
    <property type="evidence" value="ECO:0007669"/>
    <property type="project" value="UniProtKB-EC"/>
</dbReference>
<accession>A0A094SLI3</accession>
<comment type="similarity">
    <text evidence="2">Belongs to the glycosyl hydrolase 3 family.</text>
</comment>
<evidence type="ECO:0000256" key="3">
    <source>
        <dbReference type="ARBA" id="ARBA00012663"/>
    </source>
</evidence>
<dbReference type="GO" id="GO:0005975">
    <property type="term" value="P:carbohydrate metabolic process"/>
    <property type="evidence" value="ECO:0007669"/>
    <property type="project" value="InterPro"/>
</dbReference>
<dbReference type="InterPro" id="IPR001764">
    <property type="entry name" value="Glyco_hydro_3_N"/>
</dbReference>
<proteinExistence type="inferred from homology"/>
<comment type="catalytic activity">
    <reaction evidence="1">
        <text>Hydrolysis of terminal non-reducing N-acetyl-D-hexosamine residues in N-acetyl-beta-D-hexosaminides.</text>
        <dbReference type="EC" id="3.2.1.52"/>
    </reaction>
</comment>
<sequence>MSAVRVGFVRMGTAARSAIARIGSARAVALGVGFLVVLALFSTSAVTTAAGAGSPSLPITQEDAARVPSPATNPIERWARIRLDEMTTDDKVRSLLIGHVSGINPEGMRFAVAPVASGGAGWGGIILMRDNVTPDPAEVAALTAAVIAEPDLPPIIAIDQEGGEVVRLSFDPYPGANELRTQPAGATADAFAGRGGLLASVGVNVNFGIVADVTPDRRSYIYSRTLGDSGAESAERVAAAVTAEQAHVASTLKHFPGHGRSADDSHFGIPVATVGADEWRGSDAVPFSAGIEAGARFVMFGHLAFPAVDDVPASLSVAWHDVLRRDLGFEGITVTDDLLMLQASGDARWSDPYANAVAALAAGNDALLFVFPADPSSVGIDVGVLVSTLSQAVESGIVPVAQLDASVLRMLTFRRELAPGAERWRAPCDFGCSFPREPRGTVPEGIAFAP</sequence>
<dbReference type="EC" id="3.2.1.52" evidence="3"/>
<dbReference type="Pfam" id="PF00933">
    <property type="entry name" value="Glyco_hydro_3"/>
    <property type="match status" value="1"/>
</dbReference>
<feature type="domain" description="Glycoside hydrolase family 3 N-terminal" evidence="6">
    <location>
        <begin position="123"/>
        <end position="412"/>
    </location>
</feature>
<dbReference type="Gene3D" id="3.20.20.300">
    <property type="entry name" value="Glycoside hydrolase, family 3, N-terminal domain"/>
    <property type="match status" value="1"/>
</dbReference>
<dbReference type="GO" id="GO:0009254">
    <property type="term" value="P:peptidoglycan turnover"/>
    <property type="evidence" value="ECO:0007669"/>
    <property type="project" value="TreeGrafter"/>
</dbReference>
<dbReference type="InterPro" id="IPR017853">
    <property type="entry name" value="GH"/>
</dbReference>
<dbReference type="SUPFAM" id="SSF51445">
    <property type="entry name" value="(Trans)glycosidases"/>
    <property type="match status" value="1"/>
</dbReference>
<reference evidence="7" key="1">
    <citation type="submission" date="2014-06" db="EMBL/GenBank/DDBJ databases">
        <title>Key roles for freshwater Actinobacteria revealed by deep metagenomic sequencing.</title>
        <authorList>
            <person name="Ghai R."/>
            <person name="Mizuno C.M."/>
            <person name="Picazo A."/>
            <person name="Camacho A."/>
            <person name="Rodriguez-Valera F."/>
        </authorList>
    </citation>
    <scope>NUCLEOTIDE SEQUENCE</scope>
</reference>
<evidence type="ECO:0000256" key="1">
    <source>
        <dbReference type="ARBA" id="ARBA00001231"/>
    </source>
</evidence>
<keyword evidence="4" id="KW-0378">Hydrolase</keyword>
<organism evidence="7">
    <name type="scientific">freshwater metagenome</name>
    <dbReference type="NCBI Taxonomy" id="449393"/>
    <lineage>
        <taxon>unclassified sequences</taxon>
        <taxon>metagenomes</taxon>
        <taxon>ecological metagenomes</taxon>
    </lineage>
</organism>
<dbReference type="InterPro" id="IPR036962">
    <property type="entry name" value="Glyco_hydro_3_N_sf"/>
</dbReference>
<evidence type="ECO:0000313" key="7">
    <source>
        <dbReference type="EMBL" id="KGA19398.1"/>
    </source>
</evidence>